<comment type="subcellular location">
    <subcellularLocation>
        <location evidence="2">Cell membrane</location>
    </subcellularLocation>
</comment>
<dbReference type="Proteomes" id="UP000003963">
    <property type="component" value="Unassembled WGS sequence"/>
</dbReference>
<evidence type="ECO:0000259" key="13">
    <source>
        <dbReference type="PROSITE" id="PS50109"/>
    </source>
</evidence>
<dbReference type="InterPro" id="IPR050428">
    <property type="entry name" value="TCS_sensor_his_kinase"/>
</dbReference>
<dbReference type="HOGENOM" id="CLU_026160_1_0_11"/>
<evidence type="ECO:0000256" key="1">
    <source>
        <dbReference type="ARBA" id="ARBA00000085"/>
    </source>
</evidence>
<feature type="region of interest" description="Disordered" evidence="11">
    <location>
        <begin position="256"/>
        <end position="280"/>
    </location>
</feature>
<dbReference type="InterPro" id="IPR003661">
    <property type="entry name" value="HisK_dim/P_dom"/>
</dbReference>
<keyword evidence="4" id="KW-0597">Phosphoprotein</keyword>
<dbReference type="STRING" id="457427.SSOG_08634"/>
<keyword evidence="15" id="KW-1185">Reference proteome</keyword>
<keyword evidence="6 12" id="KW-0812">Transmembrane</keyword>
<evidence type="ECO:0000256" key="9">
    <source>
        <dbReference type="ARBA" id="ARBA00023012"/>
    </source>
</evidence>
<evidence type="ECO:0000313" key="14">
    <source>
        <dbReference type="EMBL" id="EFL28920.1"/>
    </source>
</evidence>
<evidence type="ECO:0000256" key="11">
    <source>
        <dbReference type="SAM" id="MobiDB-lite"/>
    </source>
</evidence>
<dbReference type="EMBL" id="GG657754">
    <property type="protein sequence ID" value="EFL28920.1"/>
    <property type="molecule type" value="Genomic_DNA"/>
</dbReference>
<comment type="catalytic activity">
    <reaction evidence="1">
        <text>ATP + protein L-histidine = ADP + protein N-phospho-L-histidine.</text>
        <dbReference type="EC" id="2.7.13.3"/>
    </reaction>
</comment>
<dbReference type="InterPro" id="IPR004358">
    <property type="entry name" value="Sig_transdc_His_kin-like_C"/>
</dbReference>
<dbReference type="AlphaFoldDB" id="D9WFG2"/>
<accession>D9WFG2</accession>
<dbReference type="PANTHER" id="PTHR45436">
    <property type="entry name" value="SENSOR HISTIDINE KINASE YKOH"/>
    <property type="match status" value="1"/>
</dbReference>
<evidence type="ECO:0000256" key="8">
    <source>
        <dbReference type="ARBA" id="ARBA00022989"/>
    </source>
</evidence>
<dbReference type="Pfam" id="PF00512">
    <property type="entry name" value="HisKA"/>
    <property type="match status" value="1"/>
</dbReference>
<dbReference type="InterPro" id="IPR003594">
    <property type="entry name" value="HATPase_dom"/>
</dbReference>
<dbReference type="PROSITE" id="PS50109">
    <property type="entry name" value="HIS_KIN"/>
    <property type="match status" value="1"/>
</dbReference>
<evidence type="ECO:0000256" key="12">
    <source>
        <dbReference type="SAM" id="Phobius"/>
    </source>
</evidence>
<keyword evidence="10 12" id="KW-0472">Membrane</keyword>
<feature type="compositionally biased region" description="Basic and acidic residues" evidence="11">
    <location>
        <begin position="76"/>
        <end position="92"/>
    </location>
</feature>
<evidence type="ECO:0000256" key="2">
    <source>
        <dbReference type="ARBA" id="ARBA00004236"/>
    </source>
</evidence>
<dbReference type="CDD" id="cd00075">
    <property type="entry name" value="HATPase"/>
    <property type="match status" value="1"/>
</dbReference>
<dbReference type="GO" id="GO:0005886">
    <property type="term" value="C:plasma membrane"/>
    <property type="evidence" value="ECO:0007669"/>
    <property type="project" value="UniProtKB-SubCell"/>
</dbReference>
<evidence type="ECO:0000256" key="4">
    <source>
        <dbReference type="ARBA" id="ARBA00022553"/>
    </source>
</evidence>
<dbReference type="GO" id="GO:0003677">
    <property type="term" value="F:DNA binding"/>
    <property type="evidence" value="ECO:0007669"/>
    <property type="project" value="UniProtKB-KW"/>
</dbReference>
<dbReference type="SUPFAM" id="SSF55874">
    <property type="entry name" value="ATPase domain of HSP90 chaperone/DNA topoisomerase II/histidine kinase"/>
    <property type="match status" value="1"/>
</dbReference>
<feature type="transmembrane region" description="Helical" evidence="12">
    <location>
        <begin position="181"/>
        <end position="201"/>
    </location>
</feature>
<dbReference type="SUPFAM" id="SSF47384">
    <property type="entry name" value="Homodimeric domain of signal transducing histidine kinase"/>
    <property type="match status" value="1"/>
</dbReference>
<feature type="compositionally biased region" description="Low complexity" evidence="11">
    <location>
        <begin position="36"/>
        <end position="58"/>
    </location>
</feature>
<keyword evidence="9" id="KW-0902">Two-component regulatory system</keyword>
<dbReference type="CDD" id="cd00082">
    <property type="entry name" value="HisKA"/>
    <property type="match status" value="1"/>
</dbReference>
<dbReference type="GO" id="GO:0000155">
    <property type="term" value="F:phosphorelay sensor kinase activity"/>
    <property type="evidence" value="ECO:0007669"/>
    <property type="project" value="InterPro"/>
</dbReference>
<dbReference type="Pfam" id="PF02518">
    <property type="entry name" value="HATPase_c"/>
    <property type="match status" value="1"/>
</dbReference>
<keyword evidence="7" id="KW-0418">Kinase</keyword>
<proteinExistence type="predicted"/>
<dbReference type="PANTHER" id="PTHR45436:SF16">
    <property type="entry name" value="HISTIDINE KINASE"/>
    <property type="match status" value="1"/>
</dbReference>
<feature type="region of interest" description="Disordered" evidence="11">
    <location>
        <begin position="1"/>
        <end position="172"/>
    </location>
</feature>
<feature type="compositionally biased region" description="Basic residues" evidence="11">
    <location>
        <begin position="1"/>
        <end position="11"/>
    </location>
</feature>
<dbReference type="InterPro" id="IPR005467">
    <property type="entry name" value="His_kinase_dom"/>
</dbReference>
<evidence type="ECO:0000256" key="3">
    <source>
        <dbReference type="ARBA" id="ARBA00012438"/>
    </source>
</evidence>
<evidence type="ECO:0000256" key="7">
    <source>
        <dbReference type="ARBA" id="ARBA00022777"/>
    </source>
</evidence>
<dbReference type="InterPro" id="IPR036097">
    <property type="entry name" value="HisK_dim/P_sf"/>
</dbReference>
<protein>
    <recommendedName>
        <fullName evidence="3">histidine kinase</fullName>
        <ecNumber evidence="3">2.7.13.3</ecNumber>
    </recommendedName>
</protein>
<name>D9WFG2_9ACTN</name>
<evidence type="ECO:0000313" key="15">
    <source>
        <dbReference type="Proteomes" id="UP000003963"/>
    </source>
</evidence>
<organism evidence="14 15">
    <name type="scientific">Streptomyces himastatinicus ATCC 53653</name>
    <dbReference type="NCBI Taxonomy" id="457427"/>
    <lineage>
        <taxon>Bacteria</taxon>
        <taxon>Bacillati</taxon>
        <taxon>Actinomycetota</taxon>
        <taxon>Actinomycetes</taxon>
        <taxon>Kitasatosporales</taxon>
        <taxon>Streptomycetaceae</taxon>
        <taxon>Streptomyces</taxon>
        <taxon>Streptomyces violaceusniger group</taxon>
    </lineage>
</organism>
<dbReference type="PRINTS" id="PR00344">
    <property type="entry name" value="BCTRLSENSOR"/>
</dbReference>
<feature type="domain" description="Histidine kinase" evidence="13">
    <location>
        <begin position="423"/>
        <end position="641"/>
    </location>
</feature>
<dbReference type="EC" id="2.7.13.3" evidence="3"/>
<keyword evidence="5" id="KW-0808">Transferase</keyword>
<evidence type="ECO:0000256" key="10">
    <source>
        <dbReference type="ARBA" id="ARBA00023136"/>
    </source>
</evidence>
<dbReference type="SMART" id="SM00387">
    <property type="entry name" value="HATPase_c"/>
    <property type="match status" value="1"/>
</dbReference>
<evidence type="ECO:0000256" key="5">
    <source>
        <dbReference type="ARBA" id="ARBA00022679"/>
    </source>
</evidence>
<keyword evidence="14" id="KW-0238">DNA-binding</keyword>
<evidence type="ECO:0000256" key="6">
    <source>
        <dbReference type="ARBA" id="ARBA00022692"/>
    </source>
</evidence>
<dbReference type="Gene3D" id="3.30.565.10">
    <property type="entry name" value="Histidine kinase-like ATPase, C-terminal domain"/>
    <property type="match status" value="1"/>
</dbReference>
<dbReference type="SMART" id="SM00388">
    <property type="entry name" value="HisKA"/>
    <property type="match status" value="1"/>
</dbReference>
<dbReference type="Gene3D" id="1.10.287.130">
    <property type="match status" value="1"/>
</dbReference>
<sequence>MPRPARGRRRRTGADALRPRRGRRPGRRATSRGRRLSGQAVRPARAGAAPSRTAAAPPADRPRPGAGRRPRPRTGHPPDVRGREADEPDAARVRAAGDPGPQRGHRPDPRPVDGPGVGVRLPGPHGRGGHLRQLSETQAGGGRTSPDTPHRPRSRLRPARGASGPDGPAGRRRAMRLSTRLALAVGVSVPLLVLATGWLLLRLVADDLRAHQEAQLSARATAVSQNANRYLHAREDDQPVIAEKSRRRLEGSARDMGIRLTGPDDTLSAGPQPAADTRLPARAPHPVTVRSGDETWHVLSRRVYTAGQKAEPNLWIFAPDSAYQEEVSLVRERVVTVTLLAAPLAGAIAWAISARAVLPLRRLQRRTSGLDPRNSTTRLEHTRTRITEVDDLAHTVQTVFARYDQQAGRTNEALATARSFTAAASHELRTPLMSMRTNLDILTAHADLDAVDRAEVLEDLGREHARLLGLVVMLKTLGQGDLVEADSFTPVDLAELVEDAAADLRRAHPDAAVTVRAPAGLLVHGWEQGLRSAVGNLLTNASTHGRMEDDQARIEMALRPSREEDRPAAVLTVDDHGPGIPAARREEVFERFRRGPNSPGSGLGLTLVAQQIALHRGRITVRDRPDGRSGARFEIWLPLTDTSVVEDTLPLVRRDWLTAAAGRQDPRTTVVQRTRR</sequence>
<feature type="compositionally biased region" description="Basic residues" evidence="11">
    <location>
        <begin position="19"/>
        <end position="35"/>
    </location>
</feature>
<keyword evidence="8 12" id="KW-1133">Transmembrane helix</keyword>
<gene>
    <name evidence="14" type="ORF">SSOG_08634</name>
</gene>
<dbReference type="InterPro" id="IPR036890">
    <property type="entry name" value="HATPase_C_sf"/>
</dbReference>
<reference evidence="14 15" key="1">
    <citation type="submission" date="2009-02" db="EMBL/GenBank/DDBJ databases">
        <title>Annotation of Streptomyces hygroscopicus strain ATCC 53653.</title>
        <authorList>
            <consortium name="The Broad Institute Genome Sequencing Platform"/>
            <consortium name="Broad Institute Microbial Sequencing Center"/>
            <person name="Fischbach M."/>
            <person name="Godfrey P."/>
            <person name="Ward D."/>
            <person name="Young S."/>
            <person name="Zeng Q."/>
            <person name="Koehrsen M."/>
            <person name="Alvarado L."/>
            <person name="Berlin A.M."/>
            <person name="Bochicchio J."/>
            <person name="Borenstein D."/>
            <person name="Chapman S.B."/>
            <person name="Chen Z."/>
            <person name="Engels R."/>
            <person name="Freedman E."/>
            <person name="Gellesch M."/>
            <person name="Goldberg J."/>
            <person name="Griggs A."/>
            <person name="Gujja S."/>
            <person name="Heilman E.R."/>
            <person name="Heiman D.I."/>
            <person name="Hepburn T.A."/>
            <person name="Howarth C."/>
            <person name="Jen D."/>
            <person name="Larson L."/>
            <person name="Lewis B."/>
            <person name="Mehta T."/>
            <person name="Park D."/>
            <person name="Pearson M."/>
            <person name="Richards J."/>
            <person name="Roberts A."/>
            <person name="Saif S."/>
            <person name="Shea T.D."/>
            <person name="Shenoy N."/>
            <person name="Sisk P."/>
            <person name="Stolte C."/>
            <person name="Sykes S.N."/>
            <person name="Thomson T."/>
            <person name="Walk T."/>
            <person name="White J."/>
            <person name="Yandava C."/>
            <person name="Straight P."/>
            <person name="Clardy J."/>
            <person name="Hung D."/>
            <person name="Kolter R."/>
            <person name="Mekalanos J."/>
            <person name="Walker S."/>
            <person name="Walsh C.T."/>
            <person name="Wieland-Brown L.C."/>
            <person name="Haas B."/>
            <person name="Nusbaum C."/>
            <person name="Birren B."/>
        </authorList>
    </citation>
    <scope>NUCLEOTIDE SEQUENCE [LARGE SCALE GENOMIC DNA]</scope>
    <source>
        <strain evidence="14 15">ATCC 53653</strain>
    </source>
</reference>